<organism evidence="1 2">
    <name type="scientific">Pyrobaculum islandicum (strain DSM 4184 / JCM 9189 / GEO3)</name>
    <dbReference type="NCBI Taxonomy" id="384616"/>
    <lineage>
        <taxon>Archaea</taxon>
        <taxon>Thermoproteota</taxon>
        <taxon>Thermoprotei</taxon>
        <taxon>Thermoproteales</taxon>
        <taxon>Thermoproteaceae</taxon>
        <taxon>Pyrobaculum</taxon>
    </lineage>
</organism>
<evidence type="ECO:0000313" key="2">
    <source>
        <dbReference type="Proteomes" id="UP000002595"/>
    </source>
</evidence>
<proteinExistence type="predicted"/>
<gene>
    <name evidence="1" type="ordered locus">Pisl_1941</name>
</gene>
<dbReference type="HOGENOM" id="CLU_884597_0_0_2"/>
<sequence>MRCGVGNTAIYPRQLVDVIEVIVLDLDRALRFARGEGELEWVGRGELAVVYAAGLGPVALVAPAQGGRRARVKAVLKCIAEGRGGGRQCIEGAGRALSARCGRPDPPPSGACFCHIYRLFEVRGQEYDPCELKVPDDLRDVRETLRFFGRLIQAVVYSQSLDKDAVAEAACRALEGRDLYCDREKRAYVKPLNDLRRLGILTVGGGDWKRNVAARLTPLGEFIRRLGRGADAVLAGSAPFVLCHSGYAAGSLHVAEAGYCLGLQSAVGDSLLETALASYWRYVKREAAYQLVPYGCPVDKIPLMHSINSSSDFS</sequence>
<dbReference type="AlphaFoldDB" id="A1RVV6"/>
<accession>A1RVV6</accession>
<dbReference type="STRING" id="384616.Pisl_1941"/>
<dbReference type="Proteomes" id="UP000002595">
    <property type="component" value="Chromosome"/>
</dbReference>
<dbReference type="EMBL" id="CP000504">
    <property type="protein sequence ID" value="ABL89088.1"/>
    <property type="molecule type" value="Genomic_DNA"/>
</dbReference>
<name>A1RVV6_PYRIL</name>
<evidence type="ECO:0000313" key="1">
    <source>
        <dbReference type="EMBL" id="ABL89088.1"/>
    </source>
</evidence>
<protein>
    <submittedName>
        <fullName evidence="1">Uncharacterized protein</fullName>
    </submittedName>
</protein>
<keyword evidence="2" id="KW-1185">Reference proteome</keyword>
<reference evidence="1" key="1">
    <citation type="submission" date="2006-12" db="EMBL/GenBank/DDBJ databases">
        <title>Complete sequence of Pyrobaculum islandicum DSM 4184.</title>
        <authorList>
            <person name="Copeland A."/>
            <person name="Lucas S."/>
            <person name="Lapidus A."/>
            <person name="Barry K."/>
            <person name="Detter J.C."/>
            <person name="Glavina del Rio T."/>
            <person name="Dalin E."/>
            <person name="Tice H."/>
            <person name="Pitluck S."/>
            <person name="Meincke L."/>
            <person name="Brettin T."/>
            <person name="Bruce D."/>
            <person name="Han C."/>
            <person name="Tapia R."/>
            <person name="Gilna P."/>
            <person name="Schmutz J."/>
            <person name="Larimer F."/>
            <person name="Land M."/>
            <person name="Hauser L."/>
            <person name="Kyrpides N."/>
            <person name="Mikhailova N."/>
            <person name="Cozen A.E."/>
            <person name="Fitz-Gibbon S.T."/>
            <person name="House C.H."/>
            <person name="Saltikov C."/>
            <person name="Lowe T."/>
            <person name="Richardson P."/>
        </authorList>
    </citation>
    <scope>NUCLEOTIDE SEQUENCE [LARGE SCALE GENOMIC DNA]</scope>
    <source>
        <strain evidence="1">DSM 4184</strain>
    </source>
</reference>
<dbReference type="KEGG" id="pis:Pisl_1941"/>
<dbReference type="eggNOG" id="arCOG05714">
    <property type="taxonomic scope" value="Archaea"/>
</dbReference>